<feature type="compositionally biased region" description="Polar residues" evidence="1">
    <location>
        <begin position="233"/>
        <end position="252"/>
    </location>
</feature>
<organism evidence="2 3">
    <name type="scientific">Hevea brasiliensis</name>
    <name type="common">Para rubber tree</name>
    <name type="synonym">Siphonia brasiliensis</name>
    <dbReference type="NCBI Taxonomy" id="3981"/>
    <lineage>
        <taxon>Eukaryota</taxon>
        <taxon>Viridiplantae</taxon>
        <taxon>Streptophyta</taxon>
        <taxon>Embryophyta</taxon>
        <taxon>Tracheophyta</taxon>
        <taxon>Spermatophyta</taxon>
        <taxon>Magnoliopsida</taxon>
        <taxon>eudicotyledons</taxon>
        <taxon>Gunneridae</taxon>
        <taxon>Pentapetalae</taxon>
        <taxon>rosids</taxon>
        <taxon>fabids</taxon>
        <taxon>Malpighiales</taxon>
        <taxon>Euphorbiaceae</taxon>
        <taxon>Crotonoideae</taxon>
        <taxon>Micrandreae</taxon>
        <taxon>Hevea</taxon>
    </lineage>
</organism>
<gene>
    <name evidence="2" type="ORF">P3X46_010713</name>
</gene>
<dbReference type="Proteomes" id="UP001174677">
    <property type="component" value="Chromosome 6"/>
</dbReference>
<accession>A0ABQ9MEY0</accession>
<protein>
    <submittedName>
        <fullName evidence="2">Uncharacterized protein</fullName>
    </submittedName>
</protein>
<evidence type="ECO:0000313" key="3">
    <source>
        <dbReference type="Proteomes" id="UP001174677"/>
    </source>
</evidence>
<feature type="compositionally biased region" description="Acidic residues" evidence="1">
    <location>
        <begin position="168"/>
        <end position="177"/>
    </location>
</feature>
<evidence type="ECO:0000256" key="1">
    <source>
        <dbReference type="SAM" id="MobiDB-lite"/>
    </source>
</evidence>
<feature type="region of interest" description="Disordered" evidence="1">
    <location>
        <begin position="168"/>
        <end position="258"/>
    </location>
</feature>
<evidence type="ECO:0000313" key="2">
    <source>
        <dbReference type="EMBL" id="KAJ9178864.1"/>
    </source>
</evidence>
<keyword evidence="3" id="KW-1185">Reference proteome</keyword>
<feature type="compositionally biased region" description="Basic and acidic residues" evidence="1">
    <location>
        <begin position="106"/>
        <end position="128"/>
    </location>
</feature>
<comment type="caution">
    <text evidence="2">The sequence shown here is derived from an EMBL/GenBank/DDBJ whole genome shotgun (WGS) entry which is preliminary data.</text>
</comment>
<feature type="compositionally biased region" description="Polar residues" evidence="1">
    <location>
        <begin position="37"/>
        <end position="52"/>
    </location>
</feature>
<feature type="compositionally biased region" description="Basic and acidic residues" evidence="1">
    <location>
        <begin position="68"/>
        <end position="80"/>
    </location>
</feature>
<sequence>MGCGISKLNLEETRPGYQIRTLRRRSDVKDREDETDSLTSKQRKSTSSMTSEDGSRDGGFLKRVIGSNEKEKDVERELQPGHHGRKSSVSSSPRKDLISVSRFKQSHVETMDKDAPKEKKSLNKDREASNNNEDEYIRPSNAEECAASILFSPGSPSFRVYCVNDFPYEDNGEEEGEENKSKNTGTDKGSETLPAKRGRKGRGFRSAMHMGGSTRGLRSVLQRGGSAGMKNILNGTSCRSQTSSPPHDSTTKLIAKAV</sequence>
<dbReference type="EMBL" id="JARPOI010000006">
    <property type="protein sequence ID" value="KAJ9178864.1"/>
    <property type="molecule type" value="Genomic_DNA"/>
</dbReference>
<proteinExistence type="predicted"/>
<name>A0ABQ9MEY0_HEVBR</name>
<feature type="region of interest" description="Disordered" evidence="1">
    <location>
        <begin position="1"/>
        <end position="139"/>
    </location>
</feature>
<reference evidence="2" key="1">
    <citation type="journal article" date="2023" name="Plant Biotechnol. J.">
        <title>Chromosome-level wild Hevea brasiliensis genome provides new tools for genomic-assisted breeding and valuable loci to elevate rubber yield.</title>
        <authorList>
            <person name="Cheng H."/>
            <person name="Song X."/>
            <person name="Hu Y."/>
            <person name="Wu T."/>
            <person name="Yang Q."/>
            <person name="An Z."/>
            <person name="Feng S."/>
            <person name="Deng Z."/>
            <person name="Wu W."/>
            <person name="Zeng X."/>
            <person name="Tu M."/>
            <person name="Wang X."/>
            <person name="Huang H."/>
        </authorList>
    </citation>
    <scope>NUCLEOTIDE SEQUENCE</scope>
    <source>
        <strain evidence="2">MT/VB/25A 57/8</strain>
    </source>
</reference>